<dbReference type="Proteomes" id="UP000054172">
    <property type="component" value="Unassembled WGS sequence"/>
</dbReference>
<name>A0A0Q4AXF8_9BACT</name>
<dbReference type="GO" id="GO:0003677">
    <property type="term" value="F:DNA binding"/>
    <property type="evidence" value="ECO:0007669"/>
    <property type="project" value="InterPro"/>
</dbReference>
<dbReference type="InterPro" id="IPR000792">
    <property type="entry name" value="Tscrpt_reg_LuxR_C"/>
</dbReference>
<feature type="domain" description="HTH luxR-type" evidence="1">
    <location>
        <begin position="91"/>
        <end position="156"/>
    </location>
</feature>
<dbReference type="PATRIC" id="fig|1702214.3.peg.545"/>
<dbReference type="Gene3D" id="1.10.10.10">
    <property type="entry name" value="Winged helix-like DNA-binding domain superfamily/Winged helix DNA-binding domain"/>
    <property type="match status" value="1"/>
</dbReference>
<keyword evidence="3" id="KW-1185">Reference proteome</keyword>
<dbReference type="PROSITE" id="PS50043">
    <property type="entry name" value="HTH_LUXR_2"/>
    <property type="match status" value="1"/>
</dbReference>
<sequence>MREVHGRYIQIFMSESGGNENGLICSYTLLLRLRDHHQIFVNHQISPLEFGDARSRLFVMIASVSSRAQRCAIIYHKDTGSGEAYQQENWRKYQFPRLTQREKMMVIWGYQGYTVEQMAEALCLSVAAIKKCRSELIEKLEAPNMTSAIAFARQHHLLDLE</sequence>
<comment type="caution">
    <text evidence="2">The sequence shown here is derived from an EMBL/GenBank/DDBJ whole genome shotgun (WGS) entry which is preliminary data.</text>
</comment>
<dbReference type="GO" id="GO:0006355">
    <property type="term" value="P:regulation of DNA-templated transcription"/>
    <property type="evidence" value="ECO:0007669"/>
    <property type="project" value="InterPro"/>
</dbReference>
<evidence type="ECO:0000313" key="2">
    <source>
        <dbReference type="EMBL" id="KQM08627.1"/>
    </source>
</evidence>
<evidence type="ECO:0000313" key="3">
    <source>
        <dbReference type="Proteomes" id="UP000054172"/>
    </source>
</evidence>
<gene>
    <name evidence="2" type="ORF">AL399_06255</name>
</gene>
<dbReference type="AlphaFoldDB" id="A0A0Q4AXF8"/>
<dbReference type="STRING" id="1702214.AL399_06255"/>
<reference evidence="2" key="1">
    <citation type="submission" date="2015-08" db="EMBL/GenBank/DDBJ databases">
        <title>Candidatus Bacteriodes Periocalifornicus.</title>
        <authorList>
            <person name="McLean J.S."/>
            <person name="Kelley S."/>
        </authorList>
    </citation>
    <scope>NUCLEOTIDE SEQUENCE [LARGE SCALE GENOMIC DNA]</scope>
    <source>
        <strain evidence="2">12B</strain>
    </source>
</reference>
<organism evidence="2 3">
    <name type="scientific">Candidatus [Bacteroides] periocalifornicus</name>
    <dbReference type="NCBI Taxonomy" id="1702214"/>
    <lineage>
        <taxon>Bacteria</taxon>
        <taxon>Pseudomonadati</taxon>
        <taxon>Bacteroidota</taxon>
    </lineage>
</organism>
<dbReference type="Pfam" id="PF00196">
    <property type="entry name" value="GerE"/>
    <property type="match status" value="1"/>
</dbReference>
<dbReference type="InterPro" id="IPR016032">
    <property type="entry name" value="Sig_transdc_resp-reg_C-effctor"/>
</dbReference>
<protein>
    <recommendedName>
        <fullName evidence="1">HTH luxR-type domain-containing protein</fullName>
    </recommendedName>
</protein>
<proteinExistence type="predicted"/>
<accession>A0A0Q4AXF8</accession>
<dbReference type="SUPFAM" id="SSF46894">
    <property type="entry name" value="C-terminal effector domain of the bipartite response regulators"/>
    <property type="match status" value="1"/>
</dbReference>
<dbReference type="SMART" id="SM00421">
    <property type="entry name" value="HTH_LUXR"/>
    <property type="match status" value="1"/>
</dbReference>
<evidence type="ECO:0000259" key="1">
    <source>
        <dbReference type="PROSITE" id="PS50043"/>
    </source>
</evidence>
<dbReference type="InterPro" id="IPR036388">
    <property type="entry name" value="WH-like_DNA-bd_sf"/>
</dbReference>
<dbReference type="EMBL" id="LIIK01000028">
    <property type="protein sequence ID" value="KQM08627.1"/>
    <property type="molecule type" value="Genomic_DNA"/>
</dbReference>